<dbReference type="SUPFAM" id="SSF53720">
    <property type="entry name" value="ALDH-like"/>
    <property type="match status" value="1"/>
</dbReference>
<sequence length="392" mass="41732">VLLNLAGLLRSDQADVLSANLSDYQEAKSDGMDGALLDRLLLTSERLNGTADEVQRVAELTDPIGEVIETNSQPNGLIISRRRVPLGVVGSIYEARPNVTVDIFGLCLKSGNACILRGGKETIRSNTALVTMLRKALSDAGVTTDAVQFVDNPDRALVDHLLKMNEYIDLLVPRGGASLVKFVAENATMPAVTGGIGVCHTYVDRAADLKMAAEIVHNAKVRRPSICNALDTVLVHSEIGADGLRLIAKELTASGVELHCDNRALSILGPDAPDLTMPANEADWGKEFLSLTAAVKVVDSLDDALEHIETYGSGHSEAIITEDDAAATRFLDKVDAAAVYVNASTQFTDGGQFGLGAEVGISTQKFHARGPIGLKELTSYKWVIVGNGHVRP</sequence>
<dbReference type="NCBIfam" id="NF001221">
    <property type="entry name" value="PRK00197.1"/>
    <property type="match status" value="1"/>
</dbReference>
<evidence type="ECO:0000256" key="7">
    <source>
        <dbReference type="ARBA" id="ARBA00049024"/>
    </source>
</evidence>
<evidence type="ECO:0000256" key="3">
    <source>
        <dbReference type="ARBA" id="ARBA00022605"/>
    </source>
</evidence>
<evidence type="ECO:0000256" key="6">
    <source>
        <dbReference type="ARBA" id="ARBA00023002"/>
    </source>
</evidence>
<dbReference type="InterPro" id="IPR015590">
    <property type="entry name" value="Aldehyde_DH_dom"/>
</dbReference>
<dbReference type="HAMAP" id="MF_00412">
    <property type="entry name" value="ProA"/>
    <property type="match status" value="1"/>
</dbReference>
<feature type="non-terminal residue" evidence="9">
    <location>
        <position position="1"/>
    </location>
</feature>
<evidence type="ECO:0000256" key="1">
    <source>
        <dbReference type="ARBA" id="ARBA00004985"/>
    </source>
</evidence>
<comment type="pathway">
    <text evidence="1">Amino-acid biosynthesis; L-proline biosynthesis; L-glutamate 5-semialdehyde from L-glutamate: step 2/2.</text>
</comment>
<name>A0A381QUP2_9ZZZZ</name>
<reference evidence="9" key="1">
    <citation type="submission" date="2018-05" db="EMBL/GenBank/DDBJ databases">
        <authorList>
            <person name="Lanie J.A."/>
            <person name="Ng W.-L."/>
            <person name="Kazmierczak K.M."/>
            <person name="Andrzejewski T.M."/>
            <person name="Davidsen T.M."/>
            <person name="Wayne K.J."/>
            <person name="Tettelin H."/>
            <person name="Glass J.I."/>
            <person name="Rusch D."/>
            <person name="Podicherti R."/>
            <person name="Tsui H.-C.T."/>
            <person name="Winkler M.E."/>
        </authorList>
    </citation>
    <scope>NUCLEOTIDE SEQUENCE</scope>
</reference>
<dbReference type="FunFam" id="3.40.309.10:FF:000006">
    <property type="entry name" value="Gamma-glutamyl phosphate reductase"/>
    <property type="match status" value="1"/>
</dbReference>
<protein>
    <recommendedName>
        <fullName evidence="2">glutamate-5-semialdehyde dehydrogenase</fullName>
        <ecNumber evidence="2">1.2.1.41</ecNumber>
    </recommendedName>
</protein>
<dbReference type="Gene3D" id="3.40.309.10">
    <property type="entry name" value="Aldehyde Dehydrogenase, Chain A, domain 2"/>
    <property type="match status" value="1"/>
</dbReference>
<dbReference type="EC" id="1.2.1.41" evidence="2"/>
<dbReference type="PANTHER" id="PTHR11063:SF8">
    <property type="entry name" value="DELTA-1-PYRROLINE-5-CARBOXYLATE SYNTHASE"/>
    <property type="match status" value="1"/>
</dbReference>
<accession>A0A381QUP2</accession>
<dbReference type="NCBIfam" id="TIGR00407">
    <property type="entry name" value="proA"/>
    <property type="match status" value="1"/>
</dbReference>
<dbReference type="InterPro" id="IPR016161">
    <property type="entry name" value="Ald_DH/histidinol_DH"/>
</dbReference>
<dbReference type="PROSITE" id="PS01223">
    <property type="entry name" value="PROA"/>
    <property type="match status" value="1"/>
</dbReference>
<evidence type="ECO:0000256" key="2">
    <source>
        <dbReference type="ARBA" id="ARBA00013002"/>
    </source>
</evidence>
<evidence type="ECO:0000256" key="4">
    <source>
        <dbReference type="ARBA" id="ARBA00022650"/>
    </source>
</evidence>
<dbReference type="InterPro" id="IPR016162">
    <property type="entry name" value="Ald_DH_N"/>
</dbReference>
<proteinExistence type="inferred from homology"/>
<gene>
    <name evidence="9" type="ORF">METZ01_LOCUS34127</name>
</gene>
<dbReference type="GO" id="GO:0004350">
    <property type="term" value="F:glutamate-5-semialdehyde dehydrogenase activity"/>
    <property type="evidence" value="ECO:0007669"/>
    <property type="project" value="UniProtKB-EC"/>
</dbReference>
<dbReference type="InterPro" id="IPR016163">
    <property type="entry name" value="Ald_DH_C"/>
</dbReference>
<organism evidence="9">
    <name type="scientific">marine metagenome</name>
    <dbReference type="NCBI Taxonomy" id="408172"/>
    <lineage>
        <taxon>unclassified sequences</taxon>
        <taxon>metagenomes</taxon>
        <taxon>ecological metagenomes</taxon>
    </lineage>
</organism>
<dbReference type="GO" id="GO:0055129">
    <property type="term" value="P:L-proline biosynthetic process"/>
    <property type="evidence" value="ECO:0007669"/>
    <property type="project" value="UniProtKB-UniPathway"/>
</dbReference>
<dbReference type="Pfam" id="PF00171">
    <property type="entry name" value="Aldedh"/>
    <property type="match status" value="1"/>
</dbReference>
<evidence type="ECO:0000259" key="8">
    <source>
        <dbReference type="Pfam" id="PF00171"/>
    </source>
</evidence>
<keyword evidence="5" id="KW-0521">NADP</keyword>
<feature type="domain" description="Aldehyde dehydrogenase" evidence="8">
    <location>
        <begin position="49"/>
        <end position="252"/>
    </location>
</feature>
<dbReference type="AlphaFoldDB" id="A0A381QUP2"/>
<dbReference type="PANTHER" id="PTHR11063">
    <property type="entry name" value="GLUTAMATE SEMIALDEHYDE DEHYDROGENASE"/>
    <property type="match status" value="1"/>
</dbReference>
<dbReference type="PIRSF" id="PIRSF000151">
    <property type="entry name" value="GPR"/>
    <property type="match status" value="1"/>
</dbReference>
<keyword evidence="3" id="KW-0028">Amino-acid biosynthesis</keyword>
<comment type="catalytic activity">
    <reaction evidence="7">
        <text>L-glutamate 5-semialdehyde + phosphate + NADP(+) = L-glutamyl 5-phosphate + NADPH + H(+)</text>
        <dbReference type="Rhea" id="RHEA:19541"/>
        <dbReference type="ChEBI" id="CHEBI:15378"/>
        <dbReference type="ChEBI" id="CHEBI:43474"/>
        <dbReference type="ChEBI" id="CHEBI:57783"/>
        <dbReference type="ChEBI" id="CHEBI:58066"/>
        <dbReference type="ChEBI" id="CHEBI:58274"/>
        <dbReference type="ChEBI" id="CHEBI:58349"/>
        <dbReference type="EC" id="1.2.1.41"/>
    </reaction>
</comment>
<keyword evidence="6" id="KW-0560">Oxidoreductase</keyword>
<dbReference type="GO" id="GO:0050661">
    <property type="term" value="F:NADP binding"/>
    <property type="evidence" value="ECO:0007669"/>
    <property type="project" value="InterPro"/>
</dbReference>
<evidence type="ECO:0000256" key="5">
    <source>
        <dbReference type="ARBA" id="ARBA00022857"/>
    </source>
</evidence>
<dbReference type="EMBL" id="UINC01001460">
    <property type="protein sequence ID" value="SUZ81273.1"/>
    <property type="molecule type" value="Genomic_DNA"/>
</dbReference>
<dbReference type="CDD" id="cd07079">
    <property type="entry name" value="ALDH_F18-19_ProA-GPR"/>
    <property type="match status" value="1"/>
</dbReference>
<dbReference type="UniPathway" id="UPA00098">
    <property type="reaction ID" value="UER00360"/>
</dbReference>
<dbReference type="InterPro" id="IPR020593">
    <property type="entry name" value="G-glutamylP_reductase_CS"/>
</dbReference>
<dbReference type="Gene3D" id="3.40.605.10">
    <property type="entry name" value="Aldehyde Dehydrogenase, Chain A, domain 1"/>
    <property type="match status" value="1"/>
</dbReference>
<dbReference type="InterPro" id="IPR000965">
    <property type="entry name" value="GPR_dom"/>
</dbReference>
<dbReference type="InterPro" id="IPR012134">
    <property type="entry name" value="Glu-5-SA_DH"/>
</dbReference>
<evidence type="ECO:0000313" key="9">
    <source>
        <dbReference type="EMBL" id="SUZ81273.1"/>
    </source>
</evidence>
<keyword evidence="4" id="KW-0641">Proline biosynthesis</keyword>